<evidence type="ECO:0000313" key="1">
    <source>
        <dbReference type="EMBL" id="QVI20863.1"/>
    </source>
</evidence>
<gene>
    <name evidence="1" type="ORF">KHQ06_33075</name>
</gene>
<evidence type="ECO:0000313" key="2">
    <source>
        <dbReference type="Proteomes" id="UP000683310"/>
    </source>
</evidence>
<name>A0ABX8CLR9_9NOCA</name>
<dbReference type="Proteomes" id="UP000683310">
    <property type="component" value="Chromosome"/>
</dbReference>
<accession>A0ABX8CLR9</accession>
<dbReference type="EMBL" id="CP074371">
    <property type="protein sequence ID" value="QVI20863.1"/>
    <property type="molecule type" value="Genomic_DNA"/>
</dbReference>
<reference evidence="1 2" key="1">
    <citation type="submission" date="2021-04" db="EMBL/GenBank/DDBJ databases">
        <title>Nocardia tengchongensis.</title>
        <authorList>
            <person name="Zhuang k."/>
            <person name="Ran Y."/>
            <person name="Li W."/>
        </authorList>
    </citation>
    <scope>NUCLEOTIDE SEQUENCE [LARGE SCALE GENOMIC DNA]</scope>
    <source>
        <strain evidence="1 2">CFH S0057</strain>
    </source>
</reference>
<dbReference type="Gene3D" id="2.80.10.50">
    <property type="match status" value="1"/>
</dbReference>
<evidence type="ECO:0008006" key="3">
    <source>
        <dbReference type="Google" id="ProtNLM"/>
    </source>
</evidence>
<keyword evidence="2" id="KW-1185">Reference proteome</keyword>
<protein>
    <recommendedName>
        <fullName evidence="3">Ricin B lectin domain-containing protein</fullName>
    </recommendedName>
</protein>
<proteinExistence type="predicted"/>
<organism evidence="1 2">
    <name type="scientific">Nocardia tengchongensis</name>
    <dbReference type="NCBI Taxonomy" id="2055889"/>
    <lineage>
        <taxon>Bacteria</taxon>
        <taxon>Bacillati</taxon>
        <taxon>Actinomycetota</taxon>
        <taxon>Actinomycetes</taxon>
        <taxon>Mycobacteriales</taxon>
        <taxon>Nocardiaceae</taxon>
        <taxon>Nocardia</taxon>
    </lineage>
</organism>
<dbReference type="PROSITE" id="PS50231">
    <property type="entry name" value="RICIN_B_LECTIN"/>
    <property type="match status" value="1"/>
</dbReference>
<dbReference type="SUPFAM" id="SSF50370">
    <property type="entry name" value="Ricin B-like lectins"/>
    <property type="match status" value="1"/>
</dbReference>
<dbReference type="InterPro" id="IPR035992">
    <property type="entry name" value="Ricin_B-like_lectins"/>
</dbReference>
<sequence length="75" mass="7788">MCLDAQTMDGISLTGVAQVIPCNGGLVQEWFTGPGNTLHNGLDGAMCLDGQTLEGRTLTSVVQVIPCNGGPAQQW</sequence>